<dbReference type="SUPFAM" id="SSF48452">
    <property type="entry name" value="TPR-like"/>
    <property type="match status" value="1"/>
</dbReference>
<dbReference type="SUPFAM" id="SSF47413">
    <property type="entry name" value="lambda repressor-like DNA-binding domains"/>
    <property type="match status" value="1"/>
</dbReference>
<dbReference type="SUPFAM" id="SSF52540">
    <property type="entry name" value="P-loop containing nucleoside triphosphate hydrolases"/>
    <property type="match status" value="1"/>
</dbReference>
<dbReference type="PRINTS" id="PR00364">
    <property type="entry name" value="DISEASERSIST"/>
</dbReference>
<dbReference type="PANTHER" id="PTHR47691">
    <property type="entry name" value="REGULATOR-RELATED"/>
    <property type="match status" value="1"/>
</dbReference>
<dbReference type="Pfam" id="PF13424">
    <property type="entry name" value="TPR_12"/>
    <property type="match status" value="1"/>
</dbReference>
<dbReference type="RefSeq" id="WP_235032326.1">
    <property type="nucleotide sequence ID" value="NZ_FNVU01000011.1"/>
</dbReference>
<dbReference type="PROSITE" id="PS50943">
    <property type="entry name" value="HTH_CROC1"/>
    <property type="match status" value="1"/>
</dbReference>
<dbReference type="GO" id="GO:0003677">
    <property type="term" value="F:DNA binding"/>
    <property type="evidence" value="ECO:0007669"/>
    <property type="project" value="InterPro"/>
</dbReference>
<dbReference type="CDD" id="cd00093">
    <property type="entry name" value="HTH_XRE"/>
    <property type="match status" value="1"/>
</dbReference>
<dbReference type="Proteomes" id="UP000236754">
    <property type="component" value="Unassembled WGS sequence"/>
</dbReference>
<dbReference type="Gene3D" id="1.25.40.10">
    <property type="entry name" value="Tetratricopeptide repeat domain"/>
    <property type="match status" value="1"/>
</dbReference>
<dbReference type="InterPro" id="IPR036388">
    <property type="entry name" value="WH-like_DNA-bd_sf"/>
</dbReference>
<dbReference type="Pfam" id="PF13560">
    <property type="entry name" value="HTH_31"/>
    <property type="match status" value="1"/>
</dbReference>
<dbReference type="InterPro" id="IPR011990">
    <property type="entry name" value="TPR-like_helical_dom_sf"/>
</dbReference>
<reference evidence="2 3" key="1">
    <citation type="submission" date="2016-10" db="EMBL/GenBank/DDBJ databases">
        <authorList>
            <person name="de Groot N.N."/>
        </authorList>
    </citation>
    <scope>NUCLEOTIDE SEQUENCE [LARGE SCALE GENOMIC DNA]</scope>
    <source>
        <strain evidence="2 3">CGMCC 4.2023</strain>
    </source>
</reference>
<dbReference type="InterPro" id="IPR001387">
    <property type="entry name" value="Cro/C1-type_HTH"/>
</dbReference>
<keyword evidence="3" id="KW-1185">Reference proteome</keyword>
<dbReference type="GO" id="GO:0043531">
    <property type="term" value="F:ADP binding"/>
    <property type="evidence" value="ECO:0007669"/>
    <property type="project" value="InterPro"/>
</dbReference>
<dbReference type="SMART" id="SM00028">
    <property type="entry name" value="TPR"/>
    <property type="match status" value="3"/>
</dbReference>
<dbReference type="Gene3D" id="3.40.50.300">
    <property type="entry name" value="P-loop containing nucleotide triphosphate hydrolases"/>
    <property type="match status" value="1"/>
</dbReference>
<dbReference type="PANTHER" id="PTHR47691:SF3">
    <property type="entry name" value="HTH-TYPE TRANSCRIPTIONAL REGULATOR RV0890C-RELATED"/>
    <property type="match status" value="1"/>
</dbReference>
<accession>A0A1H6D3M5</accession>
<evidence type="ECO:0000259" key="1">
    <source>
        <dbReference type="PROSITE" id="PS50943"/>
    </source>
</evidence>
<dbReference type="AlphaFoldDB" id="A0A1H6D3M5"/>
<gene>
    <name evidence="2" type="ORF">SAMN05216223_111227</name>
</gene>
<dbReference type="InterPro" id="IPR010982">
    <property type="entry name" value="Lambda_DNA-bd_dom_sf"/>
</dbReference>
<protein>
    <submittedName>
        <fullName evidence="2">Tetratricopeptide repeat-containing protein</fullName>
    </submittedName>
</protein>
<sequence length="743" mass="80957">MGVGQGMLGPLLREARQRSLLTLEGLAEASGVSVRAISDMERGKRLPRQSTLNELLDALELGEDERRRMVQASARPVVRTPQQLPPDLAVFRGREGALATVRAFSALAAGQAVVCVIGGMAGVGKTAMAVHWAHQVADRFPDGQLYVNLRGYEDTGSPLDPGEALGGFLAALGVPSNEIPRHTEQRSALFRERTASRQLVVVLDNARDAEQVRPLLPAAVGCLTIVTSRNQLSGLVATEGASLISLDAWTPAESLAGLAARIGERRCAAEADAAAELVELCGFLPLAVAIVGAQLTAAPGMLLRVGVRELRETRPRLDALAADDRRVDVRAVFSWSYRALTAEAQRFFRYLSVHPGPALTAEAAACLGETAMATARRHLRELTSASLLSRDADGRYVLHDLVRAYGVELMEREGDDRVGAETRLLDYLRHNAHVSNRFLWDYPSGLPDVPVPGVVSVAVDNREEALEWYRQEESTAAAALRSLEGPRLLRHRVDLALEWKRYNELAGRWAEEIAAQRLALDDPAAITGVCYELARAATVGPGHADEADEAIALMLRHRPRLPREQQARVEQRACTVRDHQGRHVEALQHARNSLAIARDLGQPTEVARGLGAVAWFLALLGEYEEAVATCEEVIPLQRELGDRGPEAGAWDTLGYARQRLGDLDAAIANYRTSLEICREIRLDFHRGEVLDHLASALLQRGDVEQARGTWNEAAELFTALRPARAAEVRAKAEALQPPPSDPH</sequence>
<dbReference type="InterPro" id="IPR027417">
    <property type="entry name" value="P-loop_NTPase"/>
</dbReference>
<dbReference type="SMART" id="SM00530">
    <property type="entry name" value="HTH_XRE"/>
    <property type="match status" value="1"/>
</dbReference>
<feature type="domain" description="HTH cro/C1-type" evidence="1">
    <location>
        <begin position="12"/>
        <end position="66"/>
    </location>
</feature>
<dbReference type="Gene3D" id="1.10.10.10">
    <property type="entry name" value="Winged helix-like DNA-binding domain superfamily/Winged helix DNA-binding domain"/>
    <property type="match status" value="1"/>
</dbReference>
<dbReference type="EMBL" id="FNVU01000011">
    <property type="protein sequence ID" value="SEG79927.1"/>
    <property type="molecule type" value="Genomic_DNA"/>
</dbReference>
<evidence type="ECO:0000313" key="3">
    <source>
        <dbReference type="Proteomes" id="UP000236754"/>
    </source>
</evidence>
<dbReference type="InterPro" id="IPR019734">
    <property type="entry name" value="TPR_rpt"/>
</dbReference>
<evidence type="ECO:0000313" key="2">
    <source>
        <dbReference type="EMBL" id="SEG79927.1"/>
    </source>
</evidence>
<proteinExistence type="predicted"/>
<dbReference type="Gene3D" id="1.10.260.40">
    <property type="entry name" value="lambda repressor-like DNA-binding domains"/>
    <property type="match status" value="1"/>
</dbReference>
<organism evidence="2 3">
    <name type="scientific">Actinacidiphila yanglinensis</name>
    <dbReference type="NCBI Taxonomy" id="310779"/>
    <lineage>
        <taxon>Bacteria</taxon>
        <taxon>Bacillati</taxon>
        <taxon>Actinomycetota</taxon>
        <taxon>Actinomycetes</taxon>
        <taxon>Kitasatosporales</taxon>
        <taxon>Streptomycetaceae</taxon>
        <taxon>Actinacidiphila</taxon>
    </lineage>
</organism>
<name>A0A1H6D3M5_9ACTN</name>